<feature type="region of interest" description="Disordered" evidence="1">
    <location>
        <begin position="66"/>
        <end position="121"/>
    </location>
</feature>
<proteinExistence type="predicted"/>
<organism evidence="2 3">
    <name type="scientific">Ephemerocybe angulata</name>
    <dbReference type="NCBI Taxonomy" id="980116"/>
    <lineage>
        <taxon>Eukaryota</taxon>
        <taxon>Fungi</taxon>
        <taxon>Dikarya</taxon>
        <taxon>Basidiomycota</taxon>
        <taxon>Agaricomycotina</taxon>
        <taxon>Agaricomycetes</taxon>
        <taxon>Agaricomycetidae</taxon>
        <taxon>Agaricales</taxon>
        <taxon>Agaricineae</taxon>
        <taxon>Psathyrellaceae</taxon>
        <taxon>Ephemerocybe</taxon>
    </lineage>
</organism>
<feature type="region of interest" description="Disordered" evidence="1">
    <location>
        <begin position="200"/>
        <end position="282"/>
    </location>
</feature>
<dbReference type="AlphaFoldDB" id="A0A8H5CEJ5"/>
<feature type="compositionally biased region" description="Low complexity" evidence="1">
    <location>
        <begin position="702"/>
        <end position="729"/>
    </location>
</feature>
<dbReference type="EMBL" id="JAACJK010000004">
    <property type="protein sequence ID" value="KAF5340350.1"/>
    <property type="molecule type" value="Genomic_DNA"/>
</dbReference>
<evidence type="ECO:0000256" key="1">
    <source>
        <dbReference type="SAM" id="MobiDB-lite"/>
    </source>
</evidence>
<feature type="compositionally biased region" description="Basic and acidic residues" evidence="1">
    <location>
        <begin position="734"/>
        <end position="743"/>
    </location>
</feature>
<gene>
    <name evidence="2" type="ORF">D9611_007921</name>
</gene>
<keyword evidence="3" id="KW-1185">Reference proteome</keyword>
<sequence length="814" mass="86821">MTSTSLAADPPSGWHSIRPWDAQLSLYVREITSVSVTFILATEISGPGESEVDPSLAALGFTAAAENEDSSRTTSVSKSNATSENIPKDDDEPFQQSGRQTNDSSSAGASTSDSSSKKPRSLINEKLANGLRVNVNEVNWQRVFIRVDEKADEAVIIVYGLMPGRQYDIDLALVQPGQSQGQGQGQQQSLRRQILTFDDATDPDSISENLTDPDSYDHSNASSSDAHHTVSTPSTSPSRTIPNTPPPSSSDNGNTILSSSLSTASSSSSSSSDSMSSTSPPQISLEERLNQLRHSLSLINAEREGLSTSLKSARKESQKADAALRQEMEALKRASEKHTAGEVRSRQKILALQEAVKRAQAATKETESLVETMENEVPELLKRKENKESEYARVKVEAEKARRARETKVERDKKRQEGMRNELQSLSHKLEKLTAKKEKHETNTIPELEGQLGSVEKDIEEQEKILMQLEINREFEDVNRLVLSSQQQQAVGQSVGNPFALSPQYYGGFGEHHHSNYVPVVRTRHQSLGTTQQQQQGGVGVTGLGGGDPGTIGRPSQLAVSVAPIQRPKYSASTSSNSLSLDLTTPAMAYAQQFQKLSSMPSGSGSGSASASSSTSNIWSPPQVRHTPSGAGPGRSNSLQYPPPSQRYGSAELSSFYRDPPHLTSSSSISNTHNNHHRSPQAGVIAPPPPIILTNPARRGSLKAGSSSKAPGSPSSLVSTSSSLLSSSSGQNVEGERARDSSPKGRRKNSRSSASAGQGNPIGRGELPPSPAVSSTLSGRAPAFEPGKRGMSGSGGPGEKRAPPGVIGAGRTRS</sequence>
<feature type="compositionally biased region" description="Gly residues" evidence="1">
    <location>
        <begin position="537"/>
        <end position="550"/>
    </location>
</feature>
<dbReference type="Proteomes" id="UP000541558">
    <property type="component" value="Unassembled WGS sequence"/>
</dbReference>
<name>A0A8H5CEJ5_9AGAR</name>
<evidence type="ECO:0000313" key="2">
    <source>
        <dbReference type="EMBL" id="KAF5340350.1"/>
    </source>
</evidence>
<evidence type="ECO:0000313" key="3">
    <source>
        <dbReference type="Proteomes" id="UP000541558"/>
    </source>
</evidence>
<feature type="compositionally biased region" description="Low complexity" evidence="1">
    <location>
        <begin position="103"/>
        <end position="114"/>
    </location>
</feature>
<feature type="compositionally biased region" description="Low complexity" evidence="1">
    <location>
        <begin position="218"/>
        <end position="242"/>
    </location>
</feature>
<feature type="compositionally biased region" description="Polar residues" evidence="1">
    <location>
        <begin position="72"/>
        <end position="85"/>
    </location>
</feature>
<feature type="compositionally biased region" description="Low complexity" evidence="1">
    <location>
        <begin position="598"/>
        <end position="616"/>
    </location>
</feature>
<feature type="region of interest" description="Disordered" evidence="1">
    <location>
        <begin position="400"/>
        <end position="422"/>
    </location>
</feature>
<feature type="compositionally biased region" description="Low complexity" evidence="1">
    <location>
        <begin position="258"/>
        <end position="279"/>
    </location>
</feature>
<dbReference type="OrthoDB" id="2596255at2759"/>
<comment type="caution">
    <text evidence="2">The sequence shown here is derived from an EMBL/GenBank/DDBJ whole genome shotgun (WGS) entry which is preliminary data.</text>
</comment>
<feature type="compositionally biased region" description="Basic and acidic residues" evidence="1">
    <location>
        <begin position="400"/>
        <end position="420"/>
    </location>
</feature>
<accession>A0A8H5CEJ5</accession>
<reference evidence="2 3" key="1">
    <citation type="journal article" date="2020" name="ISME J.">
        <title>Uncovering the hidden diversity of litter-decomposition mechanisms in mushroom-forming fungi.</title>
        <authorList>
            <person name="Floudas D."/>
            <person name="Bentzer J."/>
            <person name="Ahren D."/>
            <person name="Johansson T."/>
            <person name="Persson P."/>
            <person name="Tunlid A."/>
        </authorList>
    </citation>
    <scope>NUCLEOTIDE SEQUENCE [LARGE SCALE GENOMIC DNA]</scope>
    <source>
        <strain evidence="2 3">CBS 175.51</strain>
    </source>
</reference>
<protein>
    <submittedName>
        <fullName evidence="2">Uncharacterized protein</fullName>
    </submittedName>
</protein>
<feature type="region of interest" description="Disordered" evidence="1">
    <location>
        <begin position="530"/>
        <end position="555"/>
    </location>
</feature>
<feature type="region of interest" description="Disordered" evidence="1">
    <location>
        <begin position="598"/>
        <end position="814"/>
    </location>
</feature>